<evidence type="ECO:0000256" key="1">
    <source>
        <dbReference type="SAM" id="SignalP"/>
    </source>
</evidence>
<evidence type="ECO:0000313" key="3">
    <source>
        <dbReference type="Proteomes" id="UP001209755"/>
    </source>
</evidence>
<dbReference type="RefSeq" id="WP_264600883.1">
    <property type="nucleotide sequence ID" value="NZ_JAOQNS010000004.1"/>
</dbReference>
<sequence>MPTVFGRRVAIICFALALVLCLAPRPAGATADGPDFFRVIGVVAGDVLWIRSGPSARYEKVGSIPYDASDVGNLGCRDFGDRYWCQVEYRGVVGWSNGRFLAE</sequence>
<feature type="chain" id="PRO_5045209338" evidence="1">
    <location>
        <begin position="30"/>
        <end position="103"/>
    </location>
</feature>
<protein>
    <submittedName>
        <fullName evidence="2">Uncharacterized protein YgiM (DUF1202 family)</fullName>
    </submittedName>
</protein>
<organism evidence="2 3">
    <name type="scientific">Rhodobium gokarnense</name>
    <dbReference type="NCBI Taxonomy" id="364296"/>
    <lineage>
        <taxon>Bacteria</taxon>
        <taxon>Pseudomonadati</taxon>
        <taxon>Pseudomonadota</taxon>
        <taxon>Alphaproteobacteria</taxon>
        <taxon>Hyphomicrobiales</taxon>
        <taxon>Rhodobiaceae</taxon>
        <taxon>Rhodobium</taxon>
    </lineage>
</organism>
<dbReference type="Gene3D" id="2.30.30.40">
    <property type="entry name" value="SH3 Domains"/>
    <property type="match status" value="1"/>
</dbReference>
<evidence type="ECO:0000313" key="2">
    <source>
        <dbReference type="EMBL" id="MCW2307222.1"/>
    </source>
</evidence>
<accession>A0ABT3H9Z3</accession>
<keyword evidence="1" id="KW-0732">Signal</keyword>
<keyword evidence="3" id="KW-1185">Reference proteome</keyword>
<comment type="caution">
    <text evidence="2">The sequence shown here is derived from an EMBL/GenBank/DDBJ whole genome shotgun (WGS) entry which is preliminary data.</text>
</comment>
<feature type="signal peptide" evidence="1">
    <location>
        <begin position="1"/>
        <end position="29"/>
    </location>
</feature>
<proteinExistence type="predicted"/>
<dbReference type="Proteomes" id="UP001209755">
    <property type="component" value="Unassembled WGS sequence"/>
</dbReference>
<dbReference type="EMBL" id="JAOQNS010000004">
    <property type="protein sequence ID" value="MCW2307222.1"/>
    <property type="molecule type" value="Genomic_DNA"/>
</dbReference>
<gene>
    <name evidence="2" type="ORF">M2319_001553</name>
</gene>
<reference evidence="3" key="1">
    <citation type="submission" date="2023-07" db="EMBL/GenBank/DDBJ databases">
        <title>Genome sequencing of Purple Non-Sulfur Bacteria from various extreme environments.</title>
        <authorList>
            <person name="Mayer M."/>
        </authorList>
    </citation>
    <scope>NUCLEOTIDE SEQUENCE [LARGE SCALE GENOMIC DNA]</scope>
    <source>
        <strain evidence="3">DSM 17935</strain>
    </source>
</reference>
<name>A0ABT3H9Z3_9HYPH</name>